<dbReference type="EMBL" id="JBHRYR010000003">
    <property type="protein sequence ID" value="MFC3853715.1"/>
    <property type="molecule type" value="Genomic_DNA"/>
</dbReference>
<gene>
    <name evidence="3" type="ORF">ACFOOG_12800</name>
</gene>
<evidence type="ECO:0008006" key="5">
    <source>
        <dbReference type="Google" id="ProtNLM"/>
    </source>
</evidence>
<feature type="region of interest" description="Disordered" evidence="1">
    <location>
        <begin position="135"/>
        <end position="156"/>
    </location>
</feature>
<reference evidence="4" key="1">
    <citation type="journal article" date="2019" name="Int. J. Syst. Evol. Microbiol.">
        <title>The Global Catalogue of Microorganisms (GCM) 10K type strain sequencing project: providing services to taxonomists for standard genome sequencing and annotation.</title>
        <authorList>
            <consortium name="The Broad Institute Genomics Platform"/>
            <consortium name="The Broad Institute Genome Sequencing Center for Infectious Disease"/>
            <person name="Wu L."/>
            <person name="Ma J."/>
        </authorList>
    </citation>
    <scope>NUCLEOTIDE SEQUENCE [LARGE SCALE GENOMIC DNA]</scope>
    <source>
        <strain evidence="4">IBRC 10765</strain>
    </source>
</reference>
<proteinExistence type="predicted"/>
<protein>
    <recommendedName>
        <fullName evidence="5">Periplasmic heavy metal sensor</fullName>
    </recommendedName>
</protein>
<name>A0ABV7ZZM5_9GAMM</name>
<feature type="signal peptide" evidence="2">
    <location>
        <begin position="1"/>
        <end position="28"/>
    </location>
</feature>
<evidence type="ECO:0000256" key="1">
    <source>
        <dbReference type="SAM" id="MobiDB-lite"/>
    </source>
</evidence>
<comment type="caution">
    <text evidence="3">The sequence shown here is derived from an EMBL/GenBank/DDBJ whole genome shotgun (WGS) entry which is preliminary data.</text>
</comment>
<evidence type="ECO:0000256" key="2">
    <source>
        <dbReference type="SAM" id="SignalP"/>
    </source>
</evidence>
<organism evidence="3 4">
    <name type="scientific">Saccharospirillum mangrovi</name>
    <dbReference type="NCBI Taxonomy" id="2161747"/>
    <lineage>
        <taxon>Bacteria</taxon>
        <taxon>Pseudomonadati</taxon>
        <taxon>Pseudomonadota</taxon>
        <taxon>Gammaproteobacteria</taxon>
        <taxon>Oceanospirillales</taxon>
        <taxon>Saccharospirillaceae</taxon>
        <taxon>Saccharospirillum</taxon>
    </lineage>
</organism>
<dbReference type="RefSeq" id="WP_380697130.1">
    <property type="nucleotide sequence ID" value="NZ_JBHRYR010000003.1"/>
</dbReference>
<keyword evidence="2" id="KW-0732">Signal</keyword>
<sequence length="156" mass="17341">MKTTRYAKSLLAATLGLFMAIGSSQAMAHDGQRDGQRHGQRGGMSMSYIADQLDITEEQQVQAHEIIRRIMTEQRDAMRTEMKETPRAERTRPSAEEITARRAQINTLLADELGTVLRPEQIEGLLTYMNAHMPSPGRDGHMRGGRMGGGHHGAEI</sequence>
<evidence type="ECO:0000313" key="3">
    <source>
        <dbReference type="EMBL" id="MFC3853715.1"/>
    </source>
</evidence>
<feature type="chain" id="PRO_5045613065" description="Periplasmic heavy metal sensor" evidence="2">
    <location>
        <begin position="29"/>
        <end position="156"/>
    </location>
</feature>
<evidence type="ECO:0000313" key="4">
    <source>
        <dbReference type="Proteomes" id="UP001595617"/>
    </source>
</evidence>
<dbReference type="Proteomes" id="UP001595617">
    <property type="component" value="Unassembled WGS sequence"/>
</dbReference>
<accession>A0ABV7ZZM5</accession>
<feature type="compositionally biased region" description="Gly residues" evidence="1">
    <location>
        <begin position="145"/>
        <end position="156"/>
    </location>
</feature>
<keyword evidence="4" id="KW-1185">Reference proteome</keyword>